<feature type="transmembrane region" description="Helical" evidence="1">
    <location>
        <begin position="399"/>
        <end position="420"/>
    </location>
</feature>
<gene>
    <name evidence="3" type="ORF">SNE40_020464</name>
</gene>
<keyword evidence="4" id="KW-1185">Reference proteome</keyword>
<feature type="transmembrane region" description="Helical" evidence="1">
    <location>
        <begin position="190"/>
        <end position="210"/>
    </location>
</feature>
<feature type="transmembrane region" description="Helical" evidence="1">
    <location>
        <begin position="551"/>
        <end position="575"/>
    </location>
</feature>
<sequence length="854" mass="95948">MTTGTFIYFHLLVIIVCLQSIKGDNSKHCALGITQNTTLASLITDDVKITQLNLEITGFDTSHSNSSNQIVRFKPTRWFLIRGERSNRLLLLFLYYYGLFEPFIFVTRQDLHIPIVQTPANCLNSFRLEQKFSLIRSWLMNNTSSLDDSSISPIDEVCSVLIKNEVGFGVVHYNCCKTSDGECHDVAEDVWVWTLRAFITIATLFLFFYLPKFIPRAYIRQVFTFISKQSQSIRIVKTSRPDSYKITGPTIPSGIFKQMKNLEKSLKEVPNDIIHIAALRKVDLLLQREQIMAETDQAVSFFRLFYDLIIRCKIRHVDSFESCCQASICGDHLSRSKNPTRWFECLNVLKTIIVYMLIALPAIPLLYSICADDLEYNELANHITSRDLQQTSSYYLGPVWGKLLTAILFMLYTVHVVIVLKANSIHEEMAQILEGAIIQSHERSQSSSNTFLKIAIRPLKGFGIFFVPVLIICVLLSPLLVIVYSIAKSPVMKLLHRQCRNLCRIKTVQFYYNPTTNGLIHSAFLTLTLMSVFVIVAIGFNFLLHLLCIAVINILINLSTSMSVVSLCVLLVVYIKDTSNRVAGKYNKYHKVLIGQVLASKQAEVGAEAGKTCLDQIDTAFQLTANDFNSSENKPVTGSDLSKSGVTWDIKHGYLRISTKGLVLFLDKYDVPYIPLKFFKEMTNVICCGCPGTLRSSITAALRDLSKIALFLLFLFILVLAYGDTVYVSPASKLFATIATGLIPLALRSFIFSKSTGPAVDTSTLRFQSAFQEKAVTFTKKWPVGDFSLDFSFCPTEECETFVDAVWKDAKRENGLHSEKPEVDLVFDLRRGADTQPSGIACNCCGNGVEVGSV</sequence>
<reference evidence="3 4" key="1">
    <citation type="submission" date="2024-01" db="EMBL/GenBank/DDBJ databases">
        <title>The genome of the rayed Mediterranean limpet Patella caerulea (Linnaeus, 1758).</title>
        <authorList>
            <person name="Anh-Thu Weber A."/>
            <person name="Halstead-Nussloch G."/>
        </authorList>
    </citation>
    <scope>NUCLEOTIDE SEQUENCE [LARGE SCALE GENOMIC DNA]</scope>
    <source>
        <strain evidence="3">AATW-2023a</strain>
        <tissue evidence="3">Whole specimen</tissue>
    </source>
</reference>
<protein>
    <submittedName>
        <fullName evidence="3">Uncharacterized protein</fullName>
    </submittedName>
</protein>
<name>A0AAN8J4N3_PATCE</name>
<organism evidence="3 4">
    <name type="scientific">Patella caerulea</name>
    <name type="common">Rayed Mediterranean limpet</name>
    <dbReference type="NCBI Taxonomy" id="87958"/>
    <lineage>
        <taxon>Eukaryota</taxon>
        <taxon>Metazoa</taxon>
        <taxon>Spiralia</taxon>
        <taxon>Lophotrochozoa</taxon>
        <taxon>Mollusca</taxon>
        <taxon>Gastropoda</taxon>
        <taxon>Patellogastropoda</taxon>
        <taxon>Patelloidea</taxon>
        <taxon>Patellidae</taxon>
        <taxon>Patella</taxon>
    </lineage>
</organism>
<accession>A0AAN8J4N3</accession>
<dbReference type="AlphaFoldDB" id="A0AAN8J4N3"/>
<dbReference type="Proteomes" id="UP001347796">
    <property type="component" value="Unassembled WGS sequence"/>
</dbReference>
<evidence type="ECO:0000256" key="2">
    <source>
        <dbReference type="SAM" id="SignalP"/>
    </source>
</evidence>
<feature type="transmembrane region" description="Helical" evidence="1">
    <location>
        <begin position="345"/>
        <end position="367"/>
    </location>
</feature>
<proteinExistence type="predicted"/>
<evidence type="ECO:0000256" key="1">
    <source>
        <dbReference type="SAM" id="Phobius"/>
    </source>
</evidence>
<keyword evidence="1" id="KW-0812">Transmembrane</keyword>
<dbReference type="EMBL" id="JAZGQO010000015">
    <property type="protein sequence ID" value="KAK6169400.1"/>
    <property type="molecule type" value="Genomic_DNA"/>
</dbReference>
<keyword evidence="2" id="KW-0732">Signal</keyword>
<feature type="transmembrane region" description="Helical" evidence="1">
    <location>
        <begin position="89"/>
        <end position="106"/>
    </location>
</feature>
<keyword evidence="1" id="KW-0472">Membrane</keyword>
<keyword evidence="1" id="KW-1133">Transmembrane helix</keyword>
<feature type="transmembrane region" description="Helical" evidence="1">
    <location>
        <begin position="705"/>
        <end position="722"/>
    </location>
</feature>
<feature type="chain" id="PRO_5043027577" evidence="2">
    <location>
        <begin position="24"/>
        <end position="854"/>
    </location>
</feature>
<feature type="signal peptide" evidence="2">
    <location>
        <begin position="1"/>
        <end position="23"/>
    </location>
</feature>
<feature type="transmembrane region" description="Helical" evidence="1">
    <location>
        <begin position="462"/>
        <end position="487"/>
    </location>
</feature>
<evidence type="ECO:0000313" key="4">
    <source>
        <dbReference type="Proteomes" id="UP001347796"/>
    </source>
</evidence>
<feature type="transmembrane region" description="Helical" evidence="1">
    <location>
        <begin position="519"/>
        <end position="544"/>
    </location>
</feature>
<comment type="caution">
    <text evidence="3">The sequence shown here is derived from an EMBL/GenBank/DDBJ whole genome shotgun (WGS) entry which is preliminary data.</text>
</comment>
<evidence type="ECO:0000313" key="3">
    <source>
        <dbReference type="EMBL" id="KAK6169400.1"/>
    </source>
</evidence>